<dbReference type="Proteomes" id="UP000008792">
    <property type="component" value="Unassembled WGS sequence"/>
</dbReference>
<dbReference type="EMBL" id="CH940649">
    <property type="protein sequence ID" value="EDW63786.1"/>
    <property type="molecule type" value="Genomic_DNA"/>
</dbReference>
<dbReference type="InParanoid" id="B4LSP7"/>
<name>B4LSP7_DROVI</name>
<feature type="compositionally biased region" description="Low complexity" evidence="1">
    <location>
        <begin position="89"/>
        <end position="123"/>
    </location>
</feature>
<feature type="region of interest" description="Disordered" evidence="1">
    <location>
        <begin position="43"/>
        <end position="123"/>
    </location>
</feature>
<sequence>MARYQRRCPTECVRQASGGSIGIGTYGTGPVFDGNTYPVMVGEVPMRPPAASKTRQKPVPGIPQRCSTRATLRRQQQMQRESQRQPTAQLLQSHPQSQRQSQSHSHSQSQPEPQPHLSTLQEQVKQLQLQLQQQQLQLQHEQMRQLYGGWPLGGIAQANANALGNNMNIFNPLAPSFNLGPTLPSNCSDFWPGYTMVTPGDPSRPYSFGLSPTD</sequence>
<evidence type="ECO:0000313" key="3">
    <source>
        <dbReference type="Proteomes" id="UP000008792"/>
    </source>
</evidence>
<dbReference type="KEGG" id="dvi:6627709"/>
<protein>
    <submittedName>
        <fullName evidence="2">Uncharacterized protein</fullName>
    </submittedName>
</protein>
<dbReference type="OMA" id="WNGYAMM"/>
<accession>B4LSP7</accession>
<keyword evidence="3" id="KW-1185">Reference proteome</keyword>
<gene>
    <name evidence="2" type="primary">Dvir\GJ11178</name>
    <name evidence="2" type="ORF">Dvir_GJ11178</name>
</gene>
<proteinExistence type="predicted"/>
<dbReference type="STRING" id="7244.B4LSP7"/>
<organism evidence="2 3">
    <name type="scientific">Drosophila virilis</name>
    <name type="common">Fruit fly</name>
    <dbReference type="NCBI Taxonomy" id="7244"/>
    <lineage>
        <taxon>Eukaryota</taxon>
        <taxon>Metazoa</taxon>
        <taxon>Ecdysozoa</taxon>
        <taxon>Arthropoda</taxon>
        <taxon>Hexapoda</taxon>
        <taxon>Insecta</taxon>
        <taxon>Pterygota</taxon>
        <taxon>Neoptera</taxon>
        <taxon>Endopterygota</taxon>
        <taxon>Diptera</taxon>
        <taxon>Brachycera</taxon>
        <taxon>Muscomorpha</taxon>
        <taxon>Ephydroidea</taxon>
        <taxon>Drosophilidae</taxon>
        <taxon>Drosophila</taxon>
    </lineage>
</organism>
<evidence type="ECO:0000313" key="2">
    <source>
        <dbReference type="EMBL" id="EDW63786.1"/>
    </source>
</evidence>
<dbReference type="HOGENOM" id="CLU_1116735_0_0_1"/>
<dbReference type="AlphaFoldDB" id="B4LSP7"/>
<dbReference type="eggNOG" id="ENOG502TCWU">
    <property type="taxonomic scope" value="Eukaryota"/>
</dbReference>
<reference evidence="2 3" key="1">
    <citation type="journal article" date="2007" name="Nature">
        <title>Evolution of genes and genomes on the Drosophila phylogeny.</title>
        <authorList>
            <consortium name="Drosophila 12 Genomes Consortium"/>
            <person name="Clark A.G."/>
            <person name="Eisen M.B."/>
            <person name="Smith D.R."/>
            <person name="Bergman C.M."/>
            <person name="Oliver B."/>
            <person name="Markow T.A."/>
            <person name="Kaufman T.C."/>
            <person name="Kellis M."/>
            <person name="Gelbart W."/>
            <person name="Iyer V.N."/>
            <person name="Pollard D.A."/>
            <person name="Sackton T.B."/>
            <person name="Larracuente A.M."/>
            <person name="Singh N.D."/>
            <person name="Abad J.P."/>
            <person name="Abt D.N."/>
            <person name="Adryan B."/>
            <person name="Aguade M."/>
            <person name="Akashi H."/>
            <person name="Anderson W.W."/>
            <person name="Aquadro C.F."/>
            <person name="Ardell D.H."/>
            <person name="Arguello R."/>
            <person name="Artieri C.G."/>
            <person name="Barbash D.A."/>
            <person name="Barker D."/>
            <person name="Barsanti P."/>
            <person name="Batterham P."/>
            <person name="Batzoglou S."/>
            <person name="Begun D."/>
            <person name="Bhutkar A."/>
            <person name="Blanco E."/>
            <person name="Bosak S.A."/>
            <person name="Bradley R.K."/>
            <person name="Brand A.D."/>
            <person name="Brent M.R."/>
            <person name="Brooks A.N."/>
            <person name="Brown R.H."/>
            <person name="Butlin R.K."/>
            <person name="Caggese C."/>
            <person name="Calvi B.R."/>
            <person name="Bernardo de Carvalho A."/>
            <person name="Caspi A."/>
            <person name="Castrezana S."/>
            <person name="Celniker S.E."/>
            <person name="Chang J.L."/>
            <person name="Chapple C."/>
            <person name="Chatterji S."/>
            <person name="Chinwalla A."/>
            <person name="Civetta A."/>
            <person name="Clifton S.W."/>
            <person name="Comeron J.M."/>
            <person name="Costello J.C."/>
            <person name="Coyne J.A."/>
            <person name="Daub J."/>
            <person name="David R.G."/>
            <person name="Delcher A.L."/>
            <person name="Delehaunty K."/>
            <person name="Do C.B."/>
            <person name="Ebling H."/>
            <person name="Edwards K."/>
            <person name="Eickbush T."/>
            <person name="Evans J.D."/>
            <person name="Filipski A."/>
            <person name="Findeiss S."/>
            <person name="Freyhult E."/>
            <person name="Fulton L."/>
            <person name="Fulton R."/>
            <person name="Garcia A.C."/>
            <person name="Gardiner A."/>
            <person name="Garfield D.A."/>
            <person name="Garvin B.E."/>
            <person name="Gibson G."/>
            <person name="Gilbert D."/>
            <person name="Gnerre S."/>
            <person name="Godfrey J."/>
            <person name="Good R."/>
            <person name="Gotea V."/>
            <person name="Gravely B."/>
            <person name="Greenberg A.J."/>
            <person name="Griffiths-Jones S."/>
            <person name="Gross S."/>
            <person name="Guigo R."/>
            <person name="Gustafson E.A."/>
            <person name="Haerty W."/>
            <person name="Hahn M.W."/>
            <person name="Halligan D.L."/>
            <person name="Halpern A.L."/>
            <person name="Halter G.M."/>
            <person name="Han M.V."/>
            <person name="Heger A."/>
            <person name="Hillier L."/>
            <person name="Hinrichs A.S."/>
            <person name="Holmes I."/>
            <person name="Hoskins R.A."/>
            <person name="Hubisz M.J."/>
            <person name="Hultmark D."/>
            <person name="Huntley M.A."/>
            <person name="Jaffe D.B."/>
            <person name="Jagadeeshan S."/>
            <person name="Jeck W.R."/>
            <person name="Johnson J."/>
            <person name="Jones C.D."/>
            <person name="Jordan W.C."/>
            <person name="Karpen G.H."/>
            <person name="Kataoka E."/>
            <person name="Keightley P.D."/>
            <person name="Kheradpour P."/>
            <person name="Kirkness E.F."/>
            <person name="Koerich L.B."/>
            <person name="Kristiansen K."/>
            <person name="Kudrna D."/>
            <person name="Kulathinal R.J."/>
            <person name="Kumar S."/>
            <person name="Kwok R."/>
            <person name="Lander E."/>
            <person name="Langley C.H."/>
            <person name="Lapoint R."/>
            <person name="Lazzaro B.P."/>
            <person name="Lee S.J."/>
            <person name="Levesque L."/>
            <person name="Li R."/>
            <person name="Lin C.F."/>
            <person name="Lin M.F."/>
            <person name="Lindblad-Toh K."/>
            <person name="Llopart A."/>
            <person name="Long M."/>
            <person name="Low L."/>
            <person name="Lozovsky E."/>
            <person name="Lu J."/>
            <person name="Luo M."/>
            <person name="Machado C.A."/>
            <person name="Makalowski W."/>
            <person name="Marzo M."/>
            <person name="Matsuda M."/>
            <person name="Matzkin L."/>
            <person name="McAllister B."/>
            <person name="McBride C.S."/>
            <person name="McKernan B."/>
            <person name="McKernan K."/>
            <person name="Mendez-Lago M."/>
            <person name="Minx P."/>
            <person name="Mollenhauer M.U."/>
            <person name="Montooth K."/>
            <person name="Mount S.M."/>
            <person name="Mu X."/>
            <person name="Myers E."/>
            <person name="Negre B."/>
            <person name="Newfeld S."/>
            <person name="Nielsen R."/>
            <person name="Noor M.A."/>
            <person name="O'Grady P."/>
            <person name="Pachter L."/>
            <person name="Papaceit M."/>
            <person name="Parisi M.J."/>
            <person name="Parisi M."/>
            <person name="Parts L."/>
            <person name="Pedersen J.S."/>
            <person name="Pesole G."/>
            <person name="Phillippy A.M."/>
            <person name="Ponting C.P."/>
            <person name="Pop M."/>
            <person name="Porcelli D."/>
            <person name="Powell J.R."/>
            <person name="Prohaska S."/>
            <person name="Pruitt K."/>
            <person name="Puig M."/>
            <person name="Quesneville H."/>
            <person name="Ram K.R."/>
            <person name="Rand D."/>
            <person name="Rasmussen M.D."/>
            <person name="Reed L.K."/>
            <person name="Reenan R."/>
            <person name="Reily A."/>
            <person name="Remington K.A."/>
            <person name="Rieger T.T."/>
            <person name="Ritchie M.G."/>
            <person name="Robin C."/>
            <person name="Rogers Y.H."/>
            <person name="Rohde C."/>
            <person name="Rozas J."/>
            <person name="Rubenfield M.J."/>
            <person name="Ruiz A."/>
            <person name="Russo S."/>
            <person name="Salzberg S.L."/>
            <person name="Sanchez-Gracia A."/>
            <person name="Saranga D.J."/>
            <person name="Sato H."/>
            <person name="Schaeffer S.W."/>
            <person name="Schatz M.C."/>
            <person name="Schlenke T."/>
            <person name="Schwartz R."/>
            <person name="Segarra C."/>
            <person name="Singh R.S."/>
            <person name="Sirot L."/>
            <person name="Sirota M."/>
            <person name="Sisneros N.B."/>
            <person name="Smith C.D."/>
            <person name="Smith T.F."/>
            <person name="Spieth J."/>
            <person name="Stage D.E."/>
            <person name="Stark A."/>
            <person name="Stephan W."/>
            <person name="Strausberg R.L."/>
            <person name="Strempel S."/>
            <person name="Sturgill D."/>
            <person name="Sutton G."/>
            <person name="Sutton G.G."/>
            <person name="Tao W."/>
            <person name="Teichmann S."/>
            <person name="Tobari Y.N."/>
            <person name="Tomimura Y."/>
            <person name="Tsolas J.M."/>
            <person name="Valente V.L."/>
            <person name="Venter E."/>
            <person name="Venter J.C."/>
            <person name="Vicario S."/>
            <person name="Vieira F.G."/>
            <person name="Vilella A.J."/>
            <person name="Villasante A."/>
            <person name="Walenz B."/>
            <person name="Wang J."/>
            <person name="Wasserman M."/>
            <person name="Watts T."/>
            <person name="Wilson D."/>
            <person name="Wilson R.K."/>
            <person name="Wing R.A."/>
            <person name="Wolfner M.F."/>
            <person name="Wong A."/>
            <person name="Wong G.K."/>
            <person name="Wu C.I."/>
            <person name="Wu G."/>
            <person name="Yamamoto D."/>
            <person name="Yang H.P."/>
            <person name="Yang S.P."/>
            <person name="Yorke J.A."/>
            <person name="Yoshida K."/>
            <person name="Zdobnov E."/>
            <person name="Zhang P."/>
            <person name="Zhang Y."/>
            <person name="Zimin A.V."/>
            <person name="Baldwin J."/>
            <person name="Abdouelleil A."/>
            <person name="Abdulkadir J."/>
            <person name="Abebe A."/>
            <person name="Abera B."/>
            <person name="Abreu J."/>
            <person name="Acer S.C."/>
            <person name="Aftuck L."/>
            <person name="Alexander A."/>
            <person name="An P."/>
            <person name="Anderson E."/>
            <person name="Anderson S."/>
            <person name="Arachi H."/>
            <person name="Azer M."/>
            <person name="Bachantsang P."/>
            <person name="Barry A."/>
            <person name="Bayul T."/>
            <person name="Berlin A."/>
            <person name="Bessette D."/>
            <person name="Bloom T."/>
            <person name="Blye J."/>
            <person name="Boguslavskiy L."/>
            <person name="Bonnet C."/>
            <person name="Boukhgalter B."/>
            <person name="Bourzgui I."/>
            <person name="Brown A."/>
            <person name="Cahill P."/>
            <person name="Channer S."/>
            <person name="Cheshatsang Y."/>
            <person name="Chuda L."/>
            <person name="Citroen M."/>
            <person name="Collymore A."/>
            <person name="Cooke P."/>
            <person name="Costello M."/>
            <person name="D'Aco K."/>
            <person name="Daza R."/>
            <person name="De Haan G."/>
            <person name="DeGray S."/>
            <person name="DeMaso C."/>
            <person name="Dhargay N."/>
            <person name="Dooley K."/>
            <person name="Dooley E."/>
            <person name="Doricent M."/>
            <person name="Dorje P."/>
            <person name="Dorjee K."/>
            <person name="Dupes A."/>
            <person name="Elong R."/>
            <person name="Falk J."/>
            <person name="Farina A."/>
            <person name="Faro S."/>
            <person name="Ferguson D."/>
            <person name="Fisher S."/>
            <person name="Foley C.D."/>
            <person name="Franke A."/>
            <person name="Friedrich D."/>
            <person name="Gadbois L."/>
            <person name="Gearin G."/>
            <person name="Gearin C.R."/>
            <person name="Giannoukos G."/>
            <person name="Goode T."/>
            <person name="Graham J."/>
            <person name="Grandbois E."/>
            <person name="Grewal S."/>
            <person name="Gyaltsen K."/>
            <person name="Hafez N."/>
            <person name="Hagos B."/>
            <person name="Hall J."/>
            <person name="Henson C."/>
            <person name="Hollinger A."/>
            <person name="Honan T."/>
            <person name="Huard M.D."/>
            <person name="Hughes L."/>
            <person name="Hurhula B."/>
            <person name="Husby M.E."/>
            <person name="Kamat A."/>
            <person name="Kanga B."/>
            <person name="Kashin S."/>
            <person name="Khazanovich D."/>
            <person name="Kisner P."/>
            <person name="Lance K."/>
            <person name="Lara M."/>
            <person name="Lee W."/>
            <person name="Lennon N."/>
            <person name="Letendre F."/>
            <person name="LeVine R."/>
            <person name="Lipovsky A."/>
            <person name="Liu X."/>
            <person name="Liu J."/>
            <person name="Liu S."/>
            <person name="Lokyitsang T."/>
            <person name="Lokyitsang Y."/>
            <person name="Lubonja R."/>
            <person name="Lui A."/>
            <person name="MacDonald P."/>
            <person name="Magnisalis V."/>
            <person name="Maru K."/>
            <person name="Matthews C."/>
            <person name="McCusker W."/>
            <person name="McDonough S."/>
            <person name="Mehta T."/>
            <person name="Meldrim J."/>
            <person name="Meneus L."/>
            <person name="Mihai O."/>
            <person name="Mihalev A."/>
            <person name="Mihova T."/>
            <person name="Mittelman R."/>
            <person name="Mlenga V."/>
            <person name="Montmayeur A."/>
            <person name="Mulrain L."/>
            <person name="Navidi A."/>
            <person name="Naylor J."/>
            <person name="Negash T."/>
            <person name="Nguyen T."/>
            <person name="Nguyen N."/>
            <person name="Nicol R."/>
            <person name="Norbu C."/>
            <person name="Norbu N."/>
            <person name="Novod N."/>
            <person name="O'Neill B."/>
            <person name="Osman S."/>
            <person name="Markiewicz E."/>
            <person name="Oyono O.L."/>
            <person name="Patti C."/>
            <person name="Phunkhang P."/>
            <person name="Pierre F."/>
            <person name="Priest M."/>
            <person name="Raghuraman S."/>
            <person name="Rege F."/>
            <person name="Reyes R."/>
            <person name="Rise C."/>
            <person name="Rogov P."/>
            <person name="Ross K."/>
            <person name="Ryan E."/>
            <person name="Settipalli S."/>
            <person name="Shea T."/>
            <person name="Sherpa N."/>
            <person name="Shi L."/>
            <person name="Shih D."/>
            <person name="Sparrow T."/>
            <person name="Spaulding J."/>
            <person name="Stalker J."/>
            <person name="Stange-Thomann N."/>
            <person name="Stavropoulos S."/>
            <person name="Stone C."/>
            <person name="Strader C."/>
            <person name="Tesfaye S."/>
            <person name="Thomson T."/>
            <person name="Thoulutsang Y."/>
            <person name="Thoulutsang D."/>
            <person name="Topham K."/>
            <person name="Topping I."/>
            <person name="Tsamla T."/>
            <person name="Vassiliev H."/>
            <person name="Vo A."/>
            <person name="Wangchuk T."/>
            <person name="Wangdi T."/>
            <person name="Weiand M."/>
            <person name="Wilkinson J."/>
            <person name="Wilson A."/>
            <person name="Yadav S."/>
            <person name="Young G."/>
            <person name="Yu Q."/>
            <person name="Zembek L."/>
            <person name="Zhong D."/>
            <person name="Zimmer A."/>
            <person name="Zwirko Z."/>
            <person name="Jaffe D.B."/>
            <person name="Alvarez P."/>
            <person name="Brockman W."/>
            <person name="Butler J."/>
            <person name="Chin C."/>
            <person name="Gnerre S."/>
            <person name="Grabherr M."/>
            <person name="Kleber M."/>
            <person name="Mauceli E."/>
            <person name="MacCallum I."/>
        </authorList>
    </citation>
    <scope>NUCLEOTIDE SEQUENCE [LARGE SCALE GENOMIC DNA]</scope>
    <source>
        <strain evidence="3">Tucson 15010-1051.87</strain>
    </source>
</reference>
<evidence type="ECO:0000256" key="1">
    <source>
        <dbReference type="SAM" id="MobiDB-lite"/>
    </source>
</evidence>
<dbReference type="PhylomeDB" id="B4LSP7"/>